<name>A0ABV1PU41_9ENTR</name>
<evidence type="ECO:0000313" key="1">
    <source>
        <dbReference type="EMBL" id="MER0128364.1"/>
    </source>
</evidence>
<evidence type="ECO:0000313" key="2">
    <source>
        <dbReference type="Proteomes" id="UP001447374"/>
    </source>
</evidence>
<protein>
    <submittedName>
        <fullName evidence="1">Uncharacterized protein</fullName>
    </submittedName>
</protein>
<sequence>IYIKGKGITTLVFDMYIRGDGRGTWIDSAADSFFFGISSMDVDSDIALVKAQRVGNTGTFVRTQLDNVPVNSLMQYQLTITNNTPSGATLGGTVVNLPFNDTLPVSLKNVSIVGTPATTQGTG</sequence>
<dbReference type="Proteomes" id="UP001447374">
    <property type="component" value="Unassembled WGS sequence"/>
</dbReference>
<organism evidence="1 2">
    <name type="scientific">Franconibacter daqui</name>
    <dbReference type="NCBI Taxonomy" id="2047724"/>
    <lineage>
        <taxon>Bacteria</taxon>
        <taxon>Pseudomonadati</taxon>
        <taxon>Pseudomonadota</taxon>
        <taxon>Gammaproteobacteria</taxon>
        <taxon>Enterobacterales</taxon>
        <taxon>Enterobacteriaceae</taxon>
        <taxon>Franconibacter</taxon>
    </lineage>
</organism>
<accession>A0ABV1PU41</accession>
<keyword evidence="2" id="KW-1185">Reference proteome</keyword>
<feature type="non-terminal residue" evidence="1">
    <location>
        <position position="123"/>
    </location>
</feature>
<proteinExistence type="predicted"/>
<dbReference type="EMBL" id="JBEHGX010000086">
    <property type="protein sequence ID" value="MER0128364.1"/>
    <property type="molecule type" value="Genomic_DNA"/>
</dbReference>
<comment type="caution">
    <text evidence="1">The sequence shown here is derived from an EMBL/GenBank/DDBJ whole genome shotgun (WGS) entry which is preliminary data.</text>
</comment>
<dbReference type="RefSeq" id="WP_349951852.1">
    <property type="nucleotide sequence ID" value="NZ_JBEHGX010000086.1"/>
</dbReference>
<feature type="non-terminal residue" evidence="1">
    <location>
        <position position="1"/>
    </location>
</feature>
<gene>
    <name evidence="1" type="ORF">ABQG75_21960</name>
</gene>
<reference evidence="1 2" key="1">
    <citation type="submission" date="2024-06" db="EMBL/GenBank/DDBJ databases">
        <title>Fanconibacter daqui strain Q02 whole shotgun sequencing project.</title>
        <authorList>
            <person name="Rodrigues J.W.A."/>
            <person name="Viana L.C."/>
            <person name="Vieira E.C."/>
            <person name="Souza F.O.L."/>
            <person name="Alegria O.C."/>
            <person name="Patroca S."/>
            <person name="Cruz A.C.R."/>
            <person name="Nunes A.R.C."/>
        </authorList>
    </citation>
    <scope>NUCLEOTIDE SEQUENCE [LARGE SCALE GENOMIC DNA]</scope>
    <source>
        <strain evidence="1 2">Q02</strain>
    </source>
</reference>